<gene>
    <name evidence="6" type="ORF">SAMN02910350_01731</name>
</gene>
<feature type="transmembrane region" description="Helical" evidence="5">
    <location>
        <begin position="264"/>
        <end position="286"/>
    </location>
</feature>
<feature type="transmembrane region" description="Helical" evidence="5">
    <location>
        <begin position="292"/>
        <end position="314"/>
    </location>
</feature>
<dbReference type="PANTHER" id="PTHR43427:SF12">
    <property type="entry name" value="CHLORIDE TRANSPORTER"/>
    <property type="match status" value="1"/>
</dbReference>
<feature type="transmembrane region" description="Helical" evidence="5">
    <location>
        <begin position="228"/>
        <end position="252"/>
    </location>
</feature>
<dbReference type="Gene3D" id="1.10.3080.10">
    <property type="entry name" value="Clc chloride channel"/>
    <property type="match status" value="1"/>
</dbReference>
<evidence type="ECO:0000256" key="2">
    <source>
        <dbReference type="ARBA" id="ARBA00022692"/>
    </source>
</evidence>
<dbReference type="RefSeq" id="WP_176757639.1">
    <property type="nucleotide sequence ID" value="NZ_FMWK01000008.1"/>
</dbReference>
<keyword evidence="3 5" id="KW-1133">Transmembrane helix</keyword>
<keyword evidence="4 5" id="KW-0472">Membrane</keyword>
<evidence type="ECO:0000313" key="7">
    <source>
        <dbReference type="Proteomes" id="UP000199428"/>
    </source>
</evidence>
<dbReference type="GO" id="GO:0015108">
    <property type="term" value="F:chloride transmembrane transporter activity"/>
    <property type="evidence" value="ECO:0007669"/>
    <property type="project" value="InterPro"/>
</dbReference>
<dbReference type="PANTHER" id="PTHR43427">
    <property type="entry name" value="CHLORIDE CHANNEL PROTEIN CLC-E"/>
    <property type="match status" value="1"/>
</dbReference>
<proteinExistence type="predicted"/>
<dbReference type="EMBL" id="FMWK01000008">
    <property type="protein sequence ID" value="SCZ79311.1"/>
    <property type="molecule type" value="Genomic_DNA"/>
</dbReference>
<feature type="transmembrane region" description="Helical" evidence="5">
    <location>
        <begin position="387"/>
        <end position="405"/>
    </location>
</feature>
<dbReference type="AlphaFoldDB" id="A0A1G5S0P4"/>
<dbReference type="Proteomes" id="UP000199428">
    <property type="component" value="Unassembled WGS sequence"/>
</dbReference>
<evidence type="ECO:0000256" key="5">
    <source>
        <dbReference type="SAM" id="Phobius"/>
    </source>
</evidence>
<feature type="transmembrane region" description="Helical" evidence="5">
    <location>
        <begin position="188"/>
        <end position="208"/>
    </location>
</feature>
<evidence type="ECO:0000313" key="6">
    <source>
        <dbReference type="EMBL" id="SCZ79311.1"/>
    </source>
</evidence>
<dbReference type="InterPro" id="IPR001807">
    <property type="entry name" value="ClC"/>
</dbReference>
<name>A0A1G5S0P4_PSEXY</name>
<feature type="transmembrane region" description="Helical" evidence="5">
    <location>
        <begin position="101"/>
        <end position="120"/>
    </location>
</feature>
<evidence type="ECO:0000256" key="1">
    <source>
        <dbReference type="ARBA" id="ARBA00004141"/>
    </source>
</evidence>
<dbReference type="GO" id="GO:0016020">
    <property type="term" value="C:membrane"/>
    <property type="evidence" value="ECO:0007669"/>
    <property type="project" value="UniProtKB-SubCell"/>
</dbReference>
<dbReference type="InterPro" id="IPR050368">
    <property type="entry name" value="ClC-type_chloride_channel"/>
</dbReference>
<dbReference type="SUPFAM" id="SSF81340">
    <property type="entry name" value="Clc chloride channel"/>
    <property type="match status" value="1"/>
</dbReference>
<reference evidence="6 7" key="1">
    <citation type="submission" date="2016-10" db="EMBL/GenBank/DDBJ databases">
        <authorList>
            <person name="de Groot N.N."/>
        </authorList>
    </citation>
    <scope>NUCLEOTIDE SEQUENCE [LARGE SCALE GENOMIC DNA]</scope>
    <source>
        <strain evidence="6 7">DSM 10317</strain>
    </source>
</reference>
<protein>
    <submittedName>
        <fullName evidence="6">H+/Cl-antiporter ClcA</fullName>
    </submittedName>
</protein>
<comment type="subcellular location">
    <subcellularLocation>
        <location evidence="1">Membrane</location>
        <topology evidence="1">Multi-pass membrane protein</topology>
    </subcellularLocation>
</comment>
<evidence type="ECO:0000256" key="3">
    <source>
        <dbReference type="ARBA" id="ARBA00022989"/>
    </source>
</evidence>
<feature type="transmembrane region" description="Helical" evidence="5">
    <location>
        <begin position="61"/>
        <end position="80"/>
    </location>
</feature>
<sequence>MINDEFKKKAYHKIDHNGHRALSVVSWTIASILVGLFVGAFASAFGLSMRFVIQTREAHPWIIYFLPVGAVIITFIYKTVLKEKDSGTNTVIAAIQSDEKLPFRLAPLIFIATCITHLIGGSAGREGAALQMGGAIGNGIGRAFRLNSTDKKTMIMCGMSAAFSALFGTPMAAAIFSMEVISVGIMHYAALVPCVISSLVARAIAAKMGLGAEEYLIPDIPSFGVKNAVLICVFAVICGFVSILFCTCLHKYEEFLSGKFTNPYIKAVVGGTSVLILTLLVGNQTYNSTGSAIIASCFTGATIGLQFFLLKIIFTTLTLSCGYKGGEIVPTLFIGATLGAAMGPILGLPAPLMAAVGMGALFCGVTNCPMSSLLICFELFGYEPMPYFLLAVAFSYWVSGYTGLYKAQKIVYSKYKSNYIDKKVQ</sequence>
<dbReference type="Pfam" id="PF00654">
    <property type="entry name" value="Voltage_CLC"/>
    <property type="match status" value="1"/>
</dbReference>
<dbReference type="PRINTS" id="PR00762">
    <property type="entry name" value="CLCHANNEL"/>
</dbReference>
<evidence type="ECO:0000256" key="4">
    <source>
        <dbReference type="ARBA" id="ARBA00023136"/>
    </source>
</evidence>
<feature type="transmembrane region" description="Helical" evidence="5">
    <location>
        <begin position="153"/>
        <end position="176"/>
    </location>
</feature>
<accession>A0A1G5S0P4</accession>
<feature type="transmembrane region" description="Helical" evidence="5">
    <location>
        <begin position="326"/>
        <end position="346"/>
    </location>
</feature>
<feature type="transmembrane region" description="Helical" evidence="5">
    <location>
        <begin position="21"/>
        <end position="49"/>
    </location>
</feature>
<dbReference type="InterPro" id="IPR014743">
    <property type="entry name" value="Cl-channel_core"/>
</dbReference>
<organism evidence="6 7">
    <name type="scientific">Pseudobutyrivibrio xylanivorans</name>
    <dbReference type="NCBI Taxonomy" id="185007"/>
    <lineage>
        <taxon>Bacteria</taxon>
        <taxon>Bacillati</taxon>
        <taxon>Bacillota</taxon>
        <taxon>Clostridia</taxon>
        <taxon>Lachnospirales</taxon>
        <taxon>Lachnospiraceae</taxon>
        <taxon>Pseudobutyrivibrio</taxon>
    </lineage>
</organism>
<keyword evidence="2 5" id="KW-0812">Transmembrane</keyword>